<feature type="domain" description="BTB" evidence="3">
    <location>
        <begin position="201"/>
        <end position="260"/>
    </location>
</feature>
<dbReference type="Pfam" id="PF00651">
    <property type="entry name" value="BTB"/>
    <property type="match status" value="1"/>
</dbReference>
<dbReference type="PANTHER" id="PTHR26379:SF187">
    <property type="entry name" value="OS07G0655300 PROTEIN"/>
    <property type="match status" value="1"/>
</dbReference>
<dbReference type="Pfam" id="PF22486">
    <property type="entry name" value="MATH_2"/>
    <property type="match status" value="1"/>
</dbReference>
<dbReference type="InterPro" id="IPR011333">
    <property type="entry name" value="SKP1/BTB/POZ_sf"/>
</dbReference>
<dbReference type="SUPFAM" id="SSF49599">
    <property type="entry name" value="TRAF domain-like"/>
    <property type="match status" value="1"/>
</dbReference>
<keyword evidence="6" id="KW-1185">Reference proteome</keyword>
<dbReference type="Gene3D" id="2.60.210.10">
    <property type="entry name" value="Apoptosis, Tumor Necrosis Factor Receptor Associated Protein 2, Chain A"/>
    <property type="match status" value="1"/>
</dbReference>
<dbReference type="InterPro" id="IPR045005">
    <property type="entry name" value="BPM1-6"/>
</dbReference>
<protein>
    <submittedName>
        <fullName evidence="5">Uncharacterized protein</fullName>
    </submittedName>
</protein>
<feature type="domain" description="MATH" evidence="4">
    <location>
        <begin position="26"/>
        <end position="165"/>
    </location>
</feature>
<sequence>MAVCSMIHDLETPNLTTSISKTVTIKGSHNFKIHGYSFTKGMGVRNYIASDTFSVEGHLWEIHFYPDGYKKVDESGDIYVSVFINLVSKFVKGTRVWYEYLLLDESGNKWYKSIGIFKRLEKDKRWMVGPFCPYKYWGYSDFYKRTELEASQFLKDDCLTIQCTVGVLKTSMDNPKTVAQPLPLSDLGESYMQLLERREETDVTFEVDGKIFYAHKLILATRSPVFRAQFFGPLKEENTRCIKIEEMHAPVFKALLYFIYCHVIPDLDSKCVATIMTHLLAAADRYGIERLKSLCEARLRENIAIDNVVSTLALAEQHGCFQLKSICLEFISLPKNLEDIMQTDGFKNLKENCPTVIDELFKYVARLRDNEPGIKELESFSCYRGVAHICGSAKRLLFRFLWTR</sequence>
<dbReference type="InterPro" id="IPR000210">
    <property type="entry name" value="BTB/POZ_dom"/>
</dbReference>
<accession>A0ABD3RLK9</accession>
<comment type="similarity">
    <text evidence="2">Belongs to the Tdpoz family.</text>
</comment>
<dbReference type="PROSITE" id="PS50144">
    <property type="entry name" value="MATH"/>
    <property type="match status" value="1"/>
</dbReference>
<name>A0ABD3RLK9_9LAMI</name>
<dbReference type="Proteomes" id="UP001634393">
    <property type="component" value="Unassembled WGS sequence"/>
</dbReference>
<organism evidence="5 6">
    <name type="scientific">Penstemon smallii</name>
    <dbReference type="NCBI Taxonomy" id="265156"/>
    <lineage>
        <taxon>Eukaryota</taxon>
        <taxon>Viridiplantae</taxon>
        <taxon>Streptophyta</taxon>
        <taxon>Embryophyta</taxon>
        <taxon>Tracheophyta</taxon>
        <taxon>Spermatophyta</taxon>
        <taxon>Magnoliopsida</taxon>
        <taxon>eudicotyledons</taxon>
        <taxon>Gunneridae</taxon>
        <taxon>Pentapetalae</taxon>
        <taxon>asterids</taxon>
        <taxon>lamiids</taxon>
        <taxon>Lamiales</taxon>
        <taxon>Plantaginaceae</taxon>
        <taxon>Cheloneae</taxon>
        <taxon>Penstemon</taxon>
    </lineage>
</organism>
<proteinExistence type="inferred from homology"/>
<comment type="pathway">
    <text evidence="1">Protein modification; protein ubiquitination.</text>
</comment>
<comment type="caution">
    <text evidence="5">The sequence shown here is derived from an EMBL/GenBank/DDBJ whole genome shotgun (WGS) entry which is preliminary data.</text>
</comment>
<dbReference type="CDD" id="cd00121">
    <property type="entry name" value="MATH"/>
    <property type="match status" value="1"/>
</dbReference>
<dbReference type="Pfam" id="PF24570">
    <property type="entry name" value="BACK_BPM_SPOP"/>
    <property type="match status" value="1"/>
</dbReference>
<dbReference type="AlphaFoldDB" id="A0ABD3RLK9"/>
<dbReference type="Gene3D" id="1.25.40.420">
    <property type="match status" value="1"/>
</dbReference>
<dbReference type="PANTHER" id="PTHR26379">
    <property type="entry name" value="BTB/POZ AND MATH DOMAIN-CONTAINING PROTEIN 1"/>
    <property type="match status" value="1"/>
</dbReference>
<evidence type="ECO:0000259" key="4">
    <source>
        <dbReference type="PROSITE" id="PS50144"/>
    </source>
</evidence>
<evidence type="ECO:0000256" key="1">
    <source>
        <dbReference type="ARBA" id="ARBA00004906"/>
    </source>
</evidence>
<dbReference type="EMBL" id="JBJXBP010000008">
    <property type="protein sequence ID" value="KAL3812706.1"/>
    <property type="molecule type" value="Genomic_DNA"/>
</dbReference>
<dbReference type="SMART" id="SM00225">
    <property type="entry name" value="BTB"/>
    <property type="match status" value="1"/>
</dbReference>
<evidence type="ECO:0000259" key="3">
    <source>
        <dbReference type="PROSITE" id="PS50097"/>
    </source>
</evidence>
<reference evidence="5 6" key="1">
    <citation type="submission" date="2024-12" db="EMBL/GenBank/DDBJ databases">
        <title>The unique morphological basis and parallel evolutionary history of personate flowers in Penstemon.</title>
        <authorList>
            <person name="Depatie T.H."/>
            <person name="Wessinger C.A."/>
        </authorList>
    </citation>
    <scope>NUCLEOTIDE SEQUENCE [LARGE SCALE GENOMIC DNA]</scope>
    <source>
        <strain evidence="5">WTNN_2</strain>
        <tissue evidence="5">Leaf</tissue>
    </source>
</reference>
<evidence type="ECO:0000313" key="6">
    <source>
        <dbReference type="Proteomes" id="UP001634393"/>
    </source>
</evidence>
<dbReference type="PROSITE" id="PS50097">
    <property type="entry name" value="BTB"/>
    <property type="match status" value="1"/>
</dbReference>
<dbReference type="InterPro" id="IPR056423">
    <property type="entry name" value="BACK_BPM_SPOP"/>
</dbReference>
<dbReference type="Gene3D" id="3.30.710.10">
    <property type="entry name" value="Potassium Channel Kv1.1, Chain A"/>
    <property type="match status" value="1"/>
</dbReference>
<evidence type="ECO:0000256" key="2">
    <source>
        <dbReference type="ARBA" id="ARBA00010846"/>
    </source>
</evidence>
<dbReference type="SUPFAM" id="SSF54695">
    <property type="entry name" value="POZ domain"/>
    <property type="match status" value="1"/>
</dbReference>
<dbReference type="InterPro" id="IPR002083">
    <property type="entry name" value="MATH/TRAF_dom"/>
</dbReference>
<evidence type="ECO:0000313" key="5">
    <source>
        <dbReference type="EMBL" id="KAL3812706.1"/>
    </source>
</evidence>
<gene>
    <name evidence="5" type="ORF">ACJIZ3_013974</name>
</gene>
<dbReference type="CDD" id="cd18280">
    <property type="entry name" value="BTB_POZ_BPM_plant"/>
    <property type="match status" value="1"/>
</dbReference>
<dbReference type="InterPro" id="IPR008974">
    <property type="entry name" value="TRAF-like"/>
</dbReference>